<keyword evidence="5" id="KW-1185">Reference proteome</keyword>
<evidence type="ECO:0000313" key="5">
    <source>
        <dbReference type="Proteomes" id="UP000256977"/>
    </source>
</evidence>
<dbReference type="EMBL" id="QRDZ01000003">
    <property type="protein sequence ID" value="RED86588.1"/>
    <property type="molecule type" value="Genomic_DNA"/>
</dbReference>
<reference evidence="4 5" key="1">
    <citation type="submission" date="2018-07" db="EMBL/GenBank/DDBJ databases">
        <title>Genomic Encyclopedia of Type Strains, Phase III (KMG-III): the genomes of soil and plant-associated and newly described type strains.</title>
        <authorList>
            <person name="Whitman W."/>
        </authorList>
    </citation>
    <scope>NUCLEOTIDE SEQUENCE [LARGE SCALE GENOMIC DNA]</scope>
    <source>
        <strain evidence="4 5">CECT 7287</strain>
    </source>
</reference>
<dbReference type="InterPro" id="IPR016181">
    <property type="entry name" value="Acyl_CoA_acyltransferase"/>
</dbReference>
<dbReference type="SUPFAM" id="SSF55729">
    <property type="entry name" value="Acyl-CoA N-acyltransferases (Nat)"/>
    <property type="match status" value="1"/>
</dbReference>
<organism evidence="4 5">
    <name type="scientific">Cohnella phaseoli</name>
    <dbReference type="NCBI Taxonomy" id="456490"/>
    <lineage>
        <taxon>Bacteria</taxon>
        <taxon>Bacillati</taxon>
        <taxon>Bacillota</taxon>
        <taxon>Bacilli</taxon>
        <taxon>Bacillales</taxon>
        <taxon>Paenibacillaceae</taxon>
        <taxon>Cohnella</taxon>
    </lineage>
</organism>
<dbReference type="InterPro" id="IPR000182">
    <property type="entry name" value="GNAT_dom"/>
</dbReference>
<dbReference type="PROSITE" id="PS51186">
    <property type="entry name" value="GNAT"/>
    <property type="match status" value="1"/>
</dbReference>
<evidence type="ECO:0000259" key="3">
    <source>
        <dbReference type="PROSITE" id="PS51186"/>
    </source>
</evidence>
<sequence length="156" mass="17701">MKLSFRKRSSEDEIPYELLLLADPSREMVDDYIVRGDCYLAYEDGELVGQFVLIATHPRTLEIVNVAVRESRQGQGIGKALVFKAIETAREAGAAVLEIGTANSSFDQLRLYQKCGFRIVGVDAGFFVRHYPEPIWENGIRVLDMIRLRLDLHDIN</sequence>
<dbReference type="Pfam" id="PF00583">
    <property type="entry name" value="Acetyltransf_1"/>
    <property type="match status" value="1"/>
</dbReference>
<dbReference type="PANTHER" id="PTHR43877">
    <property type="entry name" value="AMINOALKYLPHOSPHONATE N-ACETYLTRANSFERASE-RELATED-RELATED"/>
    <property type="match status" value="1"/>
</dbReference>
<proteinExistence type="predicted"/>
<dbReference type="Proteomes" id="UP000256977">
    <property type="component" value="Unassembled WGS sequence"/>
</dbReference>
<keyword evidence="2" id="KW-0012">Acyltransferase</keyword>
<dbReference type="CDD" id="cd04301">
    <property type="entry name" value="NAT_SF"/>
    <property type="match status" value="1"/>
</dbReference>
<name>A0A3D9KJD0_9BACL</name>
<gene>
    <name evidence="4" type="ORF">DFP98_103443</name>
</gene>
<dbReference type="InterPro" id="IPR050832">
    <property type="entry name" value="Bact_Acetyltransf"/>
</dbReference>
<comment type="caution">
    <text evidence="4">The sequence shown here is derived from an EMBL/GenBank/DDBJ whole genome shotgun (WGS) entry which is preliminary data.</text>
</comment>
<dbReference type="AlphaFoldDB" id="A0A3D9KJD0"/>
<dbReference type="PANTHER" id="PTHR43877:SF2">
    <property type="entry name" value="AMINOALKYLPHOSPHONATE N-ACETYLTRANSFERASE-RELATED"/>
    <property type="match status" value="1"/>
</dbReference>
<evidence type="ECO:0000256" key="1">
    <source>
        <dbReference type="ARBA" id="ARBA00022679"/>
    </source>
</evidence>
<protein>
    <submittedName>
        <fullName evidence="4">Acetyltransferase (GNAT) family protein</fullName>
    </submittedName>
</protein>
<evidence type="ECO:0000256" key="2">
    <source>
        <dbReference type="ARBA" id="ARBA00023315"/>
    </source>
</evidence>
<evidence type="ECO:0000313" key="4">
    <source>
        <dbReference type="EMBL" id="RED86588.1"/>
    </source>
</evidence>
<keyword evidence="1 4" id="KW-0808">Transferase</keyword>
<dbReference type="Gene3D" id="3.40.630.30">
    <property type="match status" value="1"/>
</dbReference>
<accession>A0A3D9KJD0</accession>
<feature type="domain" description="N-acetyltransferase" evidence="3">
    <location>
        <begin position="1"/>
        <end position="153"/>
    </location>
</feature>
<dbReference type="RefSeq" id="WP_246016431.1">
    <property type="nucleotide sequence ID" value="NZ_QRDZ01000003.1"/>
</dbReference>
<dbReference type="GO" id="GO:0016747">
    <property type="term" value="F:acyltransferase activity, transferring groups other than amino-acyl groups"/>
    <property type="evidence" value="ECO:0007669"/>
    <property type="project" value="InterPro"/>
</dbReference>